<feature type="coiled-coil region" evidence="1">
    <location>
        <begin position="95"/>
        <end position="132"/>
    </location>
</feature>
<organism evidence="3 4">
    <name type="scientific">Phrynocephalus forsythii</name>
    <dbReference type="NCBI Taxonomy" id="171643"/>
    <lineage>
        <taxon>Eukaryota</taxon>
        <taxon>Metazoa</taxon>
        <taxon>Chordata</taxon>
        <taxon>Craniata</taxon>
        <taxon>Vertebrata</taxon>
        <taxon>Euteleostomi</taxon>
        <taxon>Lepidosauria</taxon>
        <taxon>Squamata</taxon>
        <taxon>Bifurcata</taxon>
        <taxon>Unidentata</taxon>
        <taxon>Episquamata</taxon>
        <taxon>Toxicofera</taxon>
        <taxon>Iguania</taxon>
        <taxon>Acrodonta</taxon>
        <taxon>Agamidae</taxon>
        <taxon>Agaminae</taxon>
        <taxon>Phrynocephalus</taxon>
    </lineage>
</organism>
<reference evidence="3" key="1">
    <citation type="journal article" date="2023" name="DNA Res.">
        <title>Chromosome-level genome assembly of Phrynocephalus forsythii using third-generation DNA sequencing and Hi-C analysis.</title>
        <authorList>
            <person name="Qi Y."/>
            <person name="Zhao W."/>
            <person name="Zhao Y."/>
            <person name="Niu C."/>
            <person name="Cao S."/>
            <person name="Zhang Y."/>
        </authorList>
    </citation>
    <scope>NUCLEOTIDE SEQUENCE</scope>
    <source>
        <tissue evidence="3">Muscle</tissue>
    </source>
</reference>
<dbReference type="EMBL" id="JAPFRF010000011">
    <property type="protein sequence ID" value="KAJ7317132.1"/>
    <property type="molecule type" value="Genomic_DNA"/>
</dbReference>
<gene>
    <name evidence="3" type="ORF">JRQ81_003294</name>
</gene>
<keyword evidence="1" id="KW-0175">Coiled coil</keyword>
<evidence type="ECO:0000259" key="2">
    <source>
        <dbReference type="Pfam" id="PF23219"/>
    </source>
</evidence>
<dbReference type="AlphaFoldDB" id="A0A9Q1AWT0"/>
<name>A0A9Q1AWT0_9SAUR</name>
<dbReference type="SUPFAM" id="SSF57997">
    <property type="entry name" value="Tropomyosin"/>
    <property type="match status" value="1"/>
</dbReference>
<proteinExistence type="predicted"/>
<feature type="domain" description="LAMB1/2/3/4 helical" evidence="2">
    <location>
        <begin position="91"/>
        <end position="205"/>
    </location>
</feature>
<dbReference type="OrthoDB" id="5985440at2759"/>
<evidence type="ECO:0000313" key="4">
    <source>
        <dbReference type="Proteomes" id="UP001142489"/>
    </source>
</evidence>
<dbReference type="Pfam" id="PF23219">
    <property type="entry name" value="LAMB1"/>
    <property type="match status" value="1"/>
</dbReference>
<dbReference type="InterPro" id="IPR056558">
    <property type="entry name" value="LAMB1-4_helical"/>
</dbReference>
<dbReference type="Proteomes" id="UP001142489">
    <property type="component" value="Unassembled WGS sequence"/>
</dbReference>
<evidence type="ECO:0000313" key="3">
    <source>
        <dbReference type="EMBL" id="KAJ7317132.1"/>
    </source>
</evidence>
<comment type="caution">
    <text evidence="3">The sequence shown here is derived from an EMBL/GenBank/DDBJ whole genome shotgun (WGS) entry which is preliminary data.</text>
</comment>
<feature type="coiled-coil region" evidence="1">
    <location>
        <begin position="214"/>
        <end position="386"/>
    </location>
</feature>
<protein>
    <recommendedName>
        <fullName evidence="2">LAMB1/2/3/4 helical domain-containing protein</fullName>
    </recommendedName>
</protein>
<keyword evidence="4" id="KW-1185">Reference proteome</keyword>
<accession>A0A9Q1AWT0</accession>
<sequence length="405" mass="43777">MHQTSLGLTEKPWQGVCGAPGDAPCASSPCGGAGCRDEDGQRHCGGLNCNGAAATADNALGRARHAEGELRRAVEGVDVLLQRVAAAKVRAGEAKQRAQAALDNANATKARLERSNKELRDLIQQIKGFLNLDGADPDSIALVASRVLELSIPASPAQIHHLAEQIKERVSSLANVDAILDQTAGDVRKAGQLLQNAQRANARAESVKSTAGAVKKALDDAKRAQSAAEKAIRDAASDIYHTEDVVNRIREKTASAEGQLAAAMERVGHLDRQVDVLKMKRANNSLAATRAEETASAARDRAQEAKQVLDGQLGDRYHTMRELVEHKAQHVLGARQKAERLRDEAKGLLKDADTKLRRLSELEETYEENERLLQEKAAQLDGLEAKMRSILGDINQQIQIYNTCQ</sequence>
<evidence type="ECO:0000256" key="1">
    <source>
        <dbReference type="SAM" id="Coils"/>
    </source>
</evidence>